<keyword evidence="2" id="KW-1185">Reference proteome</keyword>
<name>A0A9P7VFK7_9AGAR</name>
<proteinExistence type="predicted"/>
<dbReference type="EMBL" id="MU250587">
    <property type="protein sequence ID" value="KAG7439667.1"/>
    <property type="molecule type" value="Genomic_DNA"/>
</dbReference>
<dbReference type="AlphaFoldDB" id="A0A9P7VFK7"/>
<protein>
    <submittedName>
        <fullName evidence="1">Uncharacterized protein</fullName>
    </submittedName>
</protein>
<accession>A0A9P7VFK7</accession>
<evidence type="ECO:0000313" key="1">
    <source>
        <dbReference type="EMBL" id="KAG7439667.1"/>
    </source>
</evidence>
<dbReference type="GeneID" id="66109893"/>
<gene>
    <name evidence="1" type="ORF">BT62DRAFT_938740</name>
</gene>
<organism evidence="1 2">
    <name type="scientific">Guyanagaster necrorhizus</name>
    <dbReference type="NCBI Taxonomy" id="856835"/>
    <lineage>
        <taxon>Eukaryota</taxon>
        <taxon>Fungi</taxon>
        <taxon>Dikarya</taxon>
        <taxon>Basidiomycota</taxon>
        <taxon>Agaricomycotina</taxon>
        <taxon>Agaricomycetes</taxon>
        <taxon>Agaricomycetidae</taxon>
        <taxon>Agaricales</taxon>
        <taxon>Marasmiineae</taxon>
        <taxon>Physalacriaceae</taxon>
        <taxon>Guyanagaster</taxon>
    </lineage>
</organism>
<comment type="caution">
    <text evidence="1">The sequence shown here is derived from an EMBL/GenBank/DDBJ whole genome shotgun (WGS) entry which is preliminary data.</text>
</comment>
<sequence length="126" mass="15312">MARCIYVDFESANVEPLLFYYTPTSSLRDLVRSFSLHFSVSFDYLERTYWVRLPARKLADLLSFEFWHFLYLKRYSSQGVRQLIQEDLDFFKLFHTLLRSLSVQWLVYIASWVRFPQKLTTSPYQR</sequence>
<dbReference type="RefSeq" id="XP_043033167.1">
    <property type="nucleotide sequence ID" value="XM_043187596.1"/>
</dbReference>
<reference evidence="1" key="1">
    <citation type="submission" date="2020-11" db="EMBL/GenBank/DDBJ databases">
        <title>Adaptations for nitrogen fixation in a non-lichenized fungal sporocarp promotes dispersal by wood-feeding termites.</title>
        <authorList>
            <consortium name="DOE Joint Genome Institute"/>
            <person name="Koch R.A."/>
            <person name="Yoon G."/>
            <person name="Arayal U."/>
            <person name="Lail K."/>
            <person name="Amirebrahimi M."/>
            <person name="Labutti K."/>
            <person name="Lipzen A."/>
            <person name="Riley R."/>
            <person name="Barry K."/>
            <person name="Henrissat B."/>
            <person name="Grigoriev I.V."/>
            <person name="Herr J.R."/>
            <person name="Aime M.C."/>
        </authorList>
    </citation>
    <scope>NUCLEOTIDE SEQUENCE</scope>
    <source>
        <strain evidence="1">MCA 3950</strain>
    </source>
</reference>
<evidence type="ECO:0000313" key="2">
    <source>
        <dbReference type="Proteomes" id="UP000812287"/>
    </source>
</evidence>
<dbReference type="Proteomes" id="UP000812287">
    <property type="component" value="Unassembled WGS sequence"/>
</dbReference>